<organism evidence="2 3">
    <name type="scientific">Rhizophagus irregularis</name>
    <dbReference type="NCBI Taxonomy" id="588596"/>
    <lineage>
        <taxon>Eukaryota</taxon>
        <taxon>Fungi</taxon>
        <taxon>Fungi incertae sedis</taxon>
        <taxon>Mucoromycota</taxon>
        <taxon>Glomeromycotina</taxon>
        <taxon>Glomeromycetes</taxon>
        <taxon>Glomerales</taxon>
        <taxon>Glomeraceae</taxon>
        <taxon>Rhizophagus</taxon>
    </lineage>
</organism>
<dbReference type="EMBL" id="LLXI01001781">
    <property type="protein sequence ID" value="PKY55121.1"/>
    <property type="molecule type" value="Genomic_DNA"/>
</dbReference>
<evidence type="ECO:0000313" key="2">
    <source>
        <dbReference type="EMBL" id="PKY55121.1"/>
    </source>
</evidence>
<protein>
    <submittedName>
        <fullName evidence="2">Uncharacterized protein</fullName>
    </submittedName>
</protein>
<comment type="caution">
    <text evidence="2">The sequence shown here is derived from an EMBL/GenBank/DDBJ whole genome shotgun (WGS) entry which is preliminary data.</text>
</comment>
<accession>A0A2I1H8C3</accession>
<dbReference type="VEuPathDB" id="FungiDB:RhiirFUN_023766"/>
<dbReference type="AlphaFoldDB" id="A0A2I1H8C3"/>
<name>A0A2I1H8C3_9GLOM</name>
<sequence>MVRREDRLERQTRKRQVAGSKRPNERRNDDYKDGGSVRIHETIAERDEDEVHKNYQNHKKLESDWIFQEPERNGRSKEKKLTKDKIPPSTPRQQSEPETPSTPQAREYRGLGNLGTRLNISKLIPPKVFGNKEVAIPTLLKTPKEDEVVDAINKWRLRDEPPHDQLDDHIEKGKQPEVLKKDNLAPEEVVEVIKDYRSGKSSYTRMSASPNMKEVQEKMTKIKQIFEANYQEMEWTIIQGETIKEMREKTQIFEKEEFKNWMLQEANYLIVAKKIIVRTENHGLFQEFTEMNEDFSKRLEDENRY</sequence>
<feature type="region of interest" description="Disordered" evidence="1">
    <location>
        <begin position="1"/>
        <end position="112"/>
    </location>
</feature>
<reference evidence="2 3" key="1">
    <citation type="submission" date="2015-10" db="EMBL/GenBank/DDBJ databases">
        <title>Genome analyses suggest a sexual origin of heterokaryosis in a supposedly ancient asexual fungus.</title>
        <authorList>
            <person name="Ropars J."/>
            <person name="Sedzielewska K."/>
            <person name="Noel J."/>
            <person name="Charron P."/>
            <person name="Farinelli L."/>
            <person name="Marton T."/>
            <person name="Kruger M."/>
            <person name="Pelin A."/>
            <person name="Brachmann A."/>
            <person name="Corradi N."/>
        </authorList>
    </citation>
    <scope>NUCLEOTIDE SEQUENCE [LARGE SCALE GENOMIC DNA]</scope>
    <source>
        <strain evidence="2 3">A4</strain>
    </source>
</reference>
<dbReference type="Proteomes" id="UP000234323">
    <property type="component" value="Unassembled WGS sequence"/>
</dbReference>
<evidence type="ECO:0000313" key="3">
    <source>
        <dbReference type="Proteomes" id="UP000234323"/>
    </source>
</evidence>
<feature type="compositionally biased region" description="Basic and acidic residues" evidence="1">
    <location>
        <begin position="22"/>
        <end position="86"/>
    </location>
</feature>
<keyword evidence="3" id="KW-1185">Reference proteome</keyword>
<feature type="compositionally biased region" description="Polar residues" evidence="1">
    <location>
        <begin position="91"/>
        <end position="104"/>
    </location>
</feature>
<gene>
    <name evidence="2" type="ORF">RhiirA4_474378</name>
</gene>
<feature type="compositionally biased region" description="Basic and acidic residues" evidence="1">
    <location>
        <begin position="1"/>
        <end position="11"/>
    </location>
</feature>
<evidence type="ECO:0000256" key="1">
    <source>
        <dbReference type="SAM" id="MobiDB-lite"/>
    </source>
</evidence>
<proteinExistence type="predicted"/>